<dbReference type="AlphaFoldDB" id="A0A9E7JQH5"/>
<sequence length="60" mass="7037">MRAEFPVLSQNLRYLWLEYYESIVGLGFDEGFSFLVQLQRKRLKCLMRCRDADESCASGP</sequence>
<name>A0A9E7JQH5_9LILI</name>
<dbReference type="EMBL" id="CP097504">
    <property type="protein sequence ID" value="URD89086.1"/>
    <property type="molecule type" value="Genomic_DNA"/>
</dbReference>
<reference evidence="1" key="1">
    <citation type="submission" date="2022-05" db="EMBL/GenBank/DDBJ databases">
        <title>The Musa troglodytarum L. genome provides insights into the mechanism of non-climacteric behaviour and enrichment of carotenoids.</title>
        <authorList>
            <person name="Wang J."/>
        </authorList>
    </citation>
    <scope>NUCLEOTIDE SEQUENCE</scope>
    <source>
        <tissue evidence="1">Leaf</tissue>
    </source>
</reference>
<dbReference type="Proteomes" id="UP001055439">
    <property type="component" value="Chromosome 2"/>
</dbReference>
<organism evidence="1 2">
    <name type="scientific">Musa troglodytarum</name>
    <name type="common">fe'i banana</name>
    <dbReference type="NCBI Taxonomy" id="320322"/>
    <lineage>
        <taxon>Eukaryota</taxon>
        <taxon>Viridiplantae</taxon>
        <taxon>Streptophyta</taxon>
        <taxon>Embryophyta</taxon>
        <taxon>Tracheophyta</taxon>
        <taxon>Spermatophyta</taxon>
        <taxon>Magnoliopsida</taxon>
        <taxon>Liliopsida</taxon>
        <taxon>Zingiberales</taxon>
        <taxon>Musaceae</taxon>
        <taxon>Musa</taxon>
    </lineage>
</organism>
<evidence type="ECO:0000313" key="1">
    <source>
        <dbReference type="EMBL" id="URD89086.1"/>
    </source>
</evidence>
<protein>
    <submittedName>
        <fullName evidence="1">WD-40 repeat family protein</fullName>
    </submittedName>
</protein>
<proteinExistence type="predicted"/>
<evidence type="ECO:0000313" key="2">
    <source>
        <dbReference type="Proteomes" id="UP001055439"/>
    </source>
</evidence>
<keyword evidence="2" id="KW-1185">Reference proteome</keyword>
<gene>
    <name evidence="1" type="ORF">MUK42_28430</name>
</gene>
<accession>A0A9E7JQH5</accession>